<comment type="cofactor">
    <cofactor evidence="7">
        <name>Zn(2+)</name>
        <dbReference type="ChEBI" id="CHEBI:29105"/>
    </cofactor>
    <text evidence="7">Binds 3 Zn(2+) ions.</text>
</comment>
<dbReference type="GO" id="GO:0003906">
    <property type="term" value="F:DNA-(apurinic or apyrimidinic site) endonuclease activity"/>
    <property type="evidence" value="ECO:0007669"/>
    <property type="project" value="TreeGrafter"/>
</dbReference>
<proteinExistence type="inferred from homology"/>
<dbReference type="GO" id="GO:0008270">
    <property type="term" value="F:zinc ion binding"/>
    <property type="evidence" value="ECO:0007669"/>
    <property type="project" value="UniProtKB-UniRule"/>
</dbReference>
<evidence type="ECO:0000259" key="8">
    <source>
        <dbReference type="Pfam" id="PF01261"/>
    </source>
</evidence>
<evidence type="ECO:0000256" key="4">
    <source>
        <dbReference type="ARBA" id="ARBA00022801"/>
    </source>
</evidence>
<keyword evidence="7" id="KW-0255">Endonuclease</keyword>
<feature type="binding site" evidence="7">
    <location>
        <position position="144"/>
    </location>
    <ligand>
        <name>Zn(2+)</name>
        <dbReference type="ChEBI" id="CHEBI:29105"/>
        <label>1</label>
    </ligand>
</feature>
<feature type="binding site" evidence="7">
    <location>
        <position position="178"/>
    </location>
    <ligand>
        <name>Zn(2+)</name>
        <dbReference type="ChEBI" id="CHEBI:29105"/>
        <label>2</label>
    </ligand>
</feature>
<keyword evidence="5 7" id="KW-0862">Zinc</keyword>
<dbReference type="SMART" id="SM00518">
    <property type="entry name" value="AP2Ec"/>
    <property type="match status" value="1"/>
</dbReference>
<sequence>MRNLGCFVSCAGGLENGVKNGEALGVNTIMIHATPPQRWNSKPFEEEKMKIFKDAIIASEIVNTVHMHGIYLINLANPDKQKWHLSKMSIGNYLELAEYIDSPGVVFHTGSFKDIEPDEGFDRVIKGIDWICENAESSKPLFLECAAGAGKVIGSKFEHLARIRDGVKDKSRVQFCLDTQHMWASGYDILNDLDGVVDQMEKILGLENVRCVHFNDSKTEFNSNRDRHENLGEGLIGEKGMKGFLNHPKLKGLDFVMETPNLKDMETAPIEVKKLQSWAE</sequence>
<feature type="binding site" evidence="7">
    <location>
        <position position="213"/>
    </location>
    <ligand>
        <name>Zn(2+)</name>
        <dbReference type="ChEBI" id="CHEBI:29105"/>
        <label>2</label>
    </ligand>
</feature>
<evidence type="ECO:0000256" key="5">
    <source>
        <dbReference type="ARBA" id="ARBA00022833"/>
    </source>
</evidence>
<dbReference type="InterPro" id="IPR013022">
    <property type="entry name" value="Xyl_isomerase-like_TIM-brl"/>
</dbReference>
<evidence type="ECO:0000256" key="1">
    <source>
        <dbReference type="ARBA" id="ARBA00005340"/>
    </source>
</evidence>
<feature type="binding site" evidence="7">
    <location>
        <position position="228"/>
    </location>
    <ligand>
        <name>Zn(2+)</name>
        <dbReference type="ChEBI" id="CHEBI:29105"/>
        <label>3</label>
    </ligand>
</feature>
<comment type="caution">
    <text evidence="9">The sequence shown here is derived from an EMBL/GenBank/DDBJ whole genome shotgun (WGS) entry which is preliminary data.</text>
</comment>
<evidence type="ECO:0000313" key="9">
    <source>
        <dbReference type="EMBL" id="MCA9381279.1"/>
    </source>
</evidence>
<dbReference type="GO" id="GO:0003677">
    <property type="term" value="F:DNA binding"/>
    <property type="evidence" value="ECO:0007669"/>
    <property type="project" value="InterPro"/>
</dbReference>
<keyword evidence="6 7" id="KW-0234">DNA repair</keyword>
<gene>
    <name evidence="7" type="primary">nfo</name>
    <name evidence="9" type="ORF">KC678_03370</name>
</gene>
<dbReference type="Gene3D" id="3.20.20.150">
    <property type="entry name" value="Divalent-metal-dependent TIM barrel enzymes"/>
    <property type="match status" value="1"/>
</dbReference>
<feature type="binding site" evidence="7">
    <location>
        <position position="258"/>
    </location>
    <ligand>
        <name>Zn(2+)</name>
        <dbReference type="ChEBI" id="CHEBI:29105"/>
        <label>2</label>
    </ligand>
</feature>
<feature type="binding site" evidence="7">
    <location>
        <position position="181"/>
    </location>
    <ligand>
        <name>Zn(2+)</name>
        <dbReference type="ChEBI" id="CHEBI:29105"/>
        <label>3</label>
    </ligand>
</feature>
<feature type="binding site" evidence="7">
    <location>
        <position position="226"/>
    </location>
    <ligand>
        <name>Zn(2+)</name>
        <dbReference type="ChEBI" id="CHEBI:29105"/>
        <label>3</label>
    </ligand>
</feature>
<organism evidence="9 10">
    <name type="scientific">Candidatus Dojkabacteria bacterium</name>
    <dbReference type="NCBI Taxonomy" id="2099670"/>
    <lineage>
        <taxon>Bacteria</taxon>
        <taxon>Candidatus Dojkabacteria</taxon>
    </lineage>
</organism>
<keyword evidence="4 7" id="KW-0378">Hydrolase</keyword>
<dbReference type="GO" id="GO:0006284">
    <property type="term" value="P:base-excision repair"/>
    <property type="evidence" value="ECO:0007669"/>
    <property type="project" value="TreeGrafter"/>
</dbReference>
<reference evidence="9" key="1">
    <citation type="submission" date="2020-04" db="EMBL/GenBank/DDBJ databases">
        <authorList>
            <person name="Zhang T."/>
        </authorList>
    </citation>
    <scope>NUCLEOTIDE SEQUENCE</scope>
    <source>
        <strain evidence="9">HKST-UBA13</strain>
    </source>
</reference>
<protein>
    <recommendedName>
        <fullName evidence="7">Probable endonuclease 4</fullName>
        <ecNumber evidence="7">3.1.21.2</ecNumber>
    </recommendedName>
    <alternativeName>
        <fullName evidence="7">Endodeoxyribonuclease IV</fullName>
    </alternativeName>
    <alternativeName>
        <fullName evidence="7">Endonuclease IV</fullName>
    </alternativeName>
</protein>
<dbReference type="PROSITE" id="PS00729">
    <property type="entry name" value="AP_NUCLEASE_F2_1"/>
    <property type="match status" value="1"/>
</dbReference>
<dbReference type="InterPro" id="IPR001719">
    <property type="entry name" value="AP_endonuc_2"/>
</dbReference>
<dbReference type="HAMAP" id="MF_00152">
    <property type="entry name" value="Nfo"/>
    <property type="match status" value="1"/>
</dbReference>
<dbReference type="FunFam" id="3.20.20.150:FF:000001">
    <property type="entry name" value="Probable endonuclease 4"/>
    <property type="match status" value="1"/>
</dbReference>
<dbReference type="EC" id="3.1.21.2" evidence="7"/>
<keyword evidence="2 7" id="KW-0479">Metal-binding</keyword>
<evidence type="ECO:0000256" key="2">
    <source>
        <dbReference type="ARBA" id="ARBA00022723"/>
    </source>
</evidence>
<dbReference type="PANTHER" id="PTHR21445:SF0">
    <property type="entry name" value="APURINIC-APYRIMIDINIC ENDONUCLEASE"/>
    <property type="match status" value="1"/>
</dbReference>
<dbReference type="PROSITE" id="PS00731">
    <property type="entry name" value="AP_NUCLEASE_F2_3"/>
    <property type="match status" value="1"/>
</dbReference>
<dbReference type="AlphaFoldDB" id="A0A955L1R0"/>
<evidence type="ECO:0000256" key="7">
    <source>
        <dbReference type="HAMAP-Rule" id="MF_00152"/>
    </source>
</evidence>
<dbReference type="InterPro" id="IPR036237">
    <property type="entry name" value="Xyl_isomerase-like_sf"/>
</dbReference>
<dbReference type="Pfam" id="PF01261">
    <property type="entry name" value="AP_endonuc_2"/>
    <property type="match status" value="1"/>
</dbReference>
<name>A0A955L1R0_9BACT</name>
<dbReference type="NCBIfam" id="TIGR00587">
    <property type="entry name" value="nfo"/>
    <property type="match status" value="1"/>
</dbReference>
<keyword evidence="3 7" id="KW-0227">DNA damage</keyword>
<keyword evidence="7" id="KW-0540">Nuclease</keyword>
<feature type="domain" description="Xylose isomerase-like TIM barrel" evidence="8">
    <location>
        <begin position="22"/>
        <end position="263"/>
    </location>
</feature>
<dbReference type="EMBL" id="JAGQLJ010000069">
    <property type="protein sequence ID" value="MCA9381279.1"/>
    <property type="molecule type" value="Genomic_DNA"/>
</dbReference>
<dbReference type="SUPFAM" id="SSF51658">
    <property type="entry name" value="Xylose isomerase-like"/>
    <property type="match status" value="1"/>
</dbReference>
<dbReference type="Proteomes" id="UP000775877">
    <property type="component" value="Unassembled WGS sequence"/>
</dbReference>
<comment type="function">
    <text evidence="7">Endonuclease IV plays a role in DNA repair. It cleaves phosphodiester bonds at apurinic or apyrimidinic (AP) sites, generating a 3'-hydroxyl group and a 5'-terminal sugar phosphate.</text>
</comment>
<evidence type="ECO:0000256" key="6">
    <source>
        <dbReference type="ARBA" id="ARBA00023204"/>
    </source>
</evidence>
<dbReference type="GO" id="GO:0008081">
    <property type="term" value="F:phosphoric diester hydrolase activity"/>
    <property type="evidence" value="ECO:0007669"/>
    <property type="project" value="TreeGrafter"/>
</dbReference>
<dbReference type="InterPro" id="IPR018246">
    <property type="entry name" value="AP_endonuc_F2_Zn_BS"/>
</dbReference>
<comment type="catalytic activity">
    <reaction evidence="7">
        <text>Endonucleolytic cleavage to 5'-phosphooligonucleotide end-products.</text>
        <dbReference type="EC" id="3.1.21.2"/>
    </reaction>
</comment>
<feature type="binding site" evidence="7">
    <location>
        <position position="144"/>
    </location>
    <ligand>
        <name>Zn(2+)</name>
        <dbReference type="ChEBI" id="CHEBI:29105"/>
        <label>2</label>
    </ligand>
</feature>
<dbReference type="GO" id="GO:0008833">
    <property type="term" value="F:deoxyribonuclease IV (phage-T4-induced) activity"/>
    <property type="evidence" value="ECO:0007669"/>
    <property type="project" value="UniProtKB-UniRule"/>
</dbReference>
<dbReference type="PANTHER" id="PTHR21445">
    <property type="entry name" value="ENDONUCLEASE IV ENDODEOXYRIBONUCLEASE IV"/>
    <property type="match status" value="1"/>
</dbReference>
<evidence type="ECO:0000313" key="10">
    <source>
        <dbReference type="Proteomes" id="UP000775877"/>
    </source>
</evidence>
<reference evidence="9" key="2">
    <citation type="journal article" date="2021" name="Microbiome">
        <title>Successional dynamics and alternative stable states in a saline activated sludge microbial community over 9 years.</title>
        <authorList>
            <person name="Wang Y."/>
            <person name="Ye J."/>
            <person name="Ju F."/>
            <person name="Liu L."/>
            <person name="Boyd J.A."/>
            <person name="Deng Y."/>
            <person name="Parks D.H."/>
            <person name="Jiang X."/>
            <person name="Yin X."/>
            <person name="Woodcroft B.J."/>
            <person name="Tyson G.W."/>
            <person name="Hugenholtz P."/>
            <person name="Polz M.F."/>
            <person name="Zhang T."/>
        </authorList>
    </citation>
    <scope>NUCLEOTIDE SEQUENCE</scope>
    <source>
        <strain evidence="9">HKST-UBA13</strain>
    </source>
</reference>
<dbReference type="PROSITE" id="PS51432">
    <property type="entry name" value="AP_NUCLEASE_F2_4"/>
    <property type="match status" value="1"/>
</dbReference>
<feature type="binding site" evidence="7">
    <location>
        <position position="108"/>
    </location>
    <ligand>
        <name>Zn(2+)</name>
        <dbReference type="ChEBI" id="CHEBI:29105"/>
        <label>1</label>
    </ligand>
</feature>
<accession>A0A955L1R0</accession>
<comment type="similarity">
    <text evidence="1 7">Belongs to the AP endonuclease 2 family.</text>
</comment>
<dbReference type="CDD" id="cd00019">
    <property type="entry name" value="AP2Ec"/>
    <property type="match status" value="1"/>
</dbReference>
<evidence type="ECO:0000256" key="3">
    <source>
        <dbReference type="ARBA" id="ARBA00022763"/>
    </source>
</evidence>
<feature type="binding site" evidence="7">
    <location>
        <position position="68"/>
    </location>
    <ligand>
        <name>Zn(2+)</name>
        <dbReference type="ChEBI" id="CHEBI:29105"/>
        <label>1</label>
    </ligand>
</feature>